<dbReference type="NCBIfam" id="NF038120">
    <property type="entry name" value="PEP_CTERM_QFxxD"/>
    <property type="match status" value="1"/>
</dbReference>
<gene>
    <name evidence="2" type="ORF">GTP45_16350</name>
</gene>
<dbReference type="NCBIfam" id="TIGR03370">
    <property type="entry name" value="VPLPA-CTERM"/>
    <property type="match status" value="1"/>
</dbReference>
<dbReference type="EMBL" id="WWCK01000005">
    <property type="protein sequence ID" value="MYM68388.1"/>
    <property type="molecule type" value="Genomic_DNA"/>
</dbReference>
<proteinExistence type="predicted"/>
<keyword evidence="3" id="KW-1185">Reference proteome</keyword>
<evidence type="ECO:0000313" key="3">
    <source>
        <dbReference type="Proteomes" id="UP000450012"/>
    </source>
</evidence>
<dbReference type="InterPro" id="IPR022472">
    <property type="entry name" value="VPLPA-CTERM"/>
</dbReference>
<dbReference type="NCBIfam" id="TIGR02595">
    <property type="entry name" value="PEP_CTERM"/>
    <property type="match status" value="1"/>
</dbReference>
<evidence type="ECO:0000259" key="1">
    <source>
        <dbReference type="Pfam" id="PF07589"/>
    </source>
</evidence>
<dbReference type="Pfam" id="PF07589">
    <property type="entry name" value="PEP-CTERM"/>
    <property type="match status" value="1"/>
</dbReference>
<sequence>MAHFETSAAFASQNFTSIAFFAYSCDLDGNCAAFNDNSGQFALDNLQLGVSAVPEPSSGLMLLGGLGAIAAVRRRRSA</sequence>
<organism evidence="2 3">
    <name type="scientific">Duganella rivi</name>
    <dbReference type="NCBI Taxonomy" id="2666083"/>
    <lineage>
        <taxon>Bacteria</taxon>
        <taxon>Pseudomonadati</taxon>
        <taxon>Pseudomonadota</taxon>
        <taxon>Betaproteobacteria</taxon>
        <taxon>Burkholderiales</taxon>
        <taxon>Oxalobacteraceae</taxon>
        <taxon>Telluria group</taxon>
        <taxon>Duganella</taxon>
    </lineage>
</organism>
<dbReference type="AlphaFoldDB" id="A0A7X4GRT5"/>
<name>A0A7X4GRT5_9BURK</name>
<dbReference type="Proteomes" id="UP000450012">
    <property type="component" value="Unassembled WGS sequence"/>
</dbReference>
<feature type="domain" description="Ice-binding protein C-terminal" evidence="1">
    <location>
        <begin position="52"/>
        <end position="76"/>
    </location>
</feature>
<accession>A0A7X4GRT5</accession>
<protein>
    <submittedName>
        <fullName evidence="2">VPLPA-CTERM sorting domain-containing protein</fullName>
    </submittedName>
</protein>
<reference evidence="2 3" key="1">
    <citation type="submission" date="2019-12" db="EMBL/GenBank/DDBJ databases">
        <title>Novel species isolated from a subtropical stream in China.</title>
        <authorList>
            <person name="Lu H."/>
        </authorList>
    </citation>
    <scope>NUCLEOTIDE SEQUENCE [LARGE SCALE GENOMIC DNA]</scope>
    <source>
        <strain evidence="2 3">FT55W</strain>
    </source>
</reference>
<evidence type="ECO:0000313" key="2">
    <source>
        <dbReference type="EMBL" id="MYM68388.1"/>
    </source>
</evidence>
<comment type="caution">
    <text evidence="2">The sequence shown here is derived from an EMBL/GenBank/DDBJ whole genome shotgun (WGS) entry which is preliminary data.</text>
</comment>
<dbReference type="InterPro" id="IPR013424">
    <property type="entry name" value="Ice-binding_C"/>
</dbReference>